<proteinExistence type="predicted"/>
<organism evidence="1">
    <name type="scientific">Arion vulgaris</name>
    <dbReference type="NCBI Taxonomy" id="1028688"/>
    <lineage>
        <taxon>Eukaryota</taxon>
        <taxon>Metazoa</taxon>
        <taxon>Spiralia</taxon>
        <taxon>Lophotrochozoa</taxon>
        <taxon>Mollusca</taxon>
        <taxon>Gastropoda</taxon>
        <taxon>Heterobranchia</taxon>
        <taxon>Euthyneura</taxon>
        <taxon>Panpulmonata</taxon>
        <taxon>Eupulmonata</taxon>
        <taxon>Stylommatophora</taxon>
        <taxon>Helicina</taxon>
        <taxon>Arionoidea</taxon>
        <taxon>Arionidae</taxon>
        <taxon>Arion</taxon>
    </lineage>
</organism>
<dbReference type="EMBL" id="HACG01042339">
    <property type="protein sequence ID" value="CEK89204.1"/>
    <property type="molecule type" value="Transcribed_RNA"/>
</dbReference>
<dbReference type="AlphaFoldDB" id="A0A0B7B783"/>
<accession>A0A0B7B783</accession>
<gene>
    <name evidence="1" type="primary">ORF169550</name>
</gene>
<reference evidence="1" key="1">
    <citation type="submission" date="2014-12" db="EMBL/GenBank/DDBJ databases">
        <title>Insight into the proteome of Arion vulgaris.</title>
        <authorList>
            <person name="Aradska J."/>
            <person name="Bulat T."/>
            <person name="Smidak R."/>
            <person name="Sarate P."/>
            <person name="Gangsoo J."/>
            <person name="Sialana F."/>
            <person name="Bilban M."/>
            <person name="Lubec G."/>
        </authorList>
    </citation>
    <scope>NUCLEOTIDE SEQUENCE</scope>
    <source>
        <tissue evidence="1">Skin</tissue>
    </source>
</reference>
<feature type="non-terminal residue" evidence="1">
    <location>
        <position position="78"/>
    </location>
</feature>
<protein>
    <submittedName>
        <fullName evidence="1">Uncharacterized protein</fullName>
    </submittedName>
</protein>
<name>A0A0B7B783_9EUPU</name>
<evidence type="ECO:0000313" key="1">
    <source>
        <dbReference type="EMBL" id="CEK89204.1"/>
    </source>
</evidence>
<sequence length="78" mass="9407">MNHHTRYTLRNLSELFSHTDTERCNKIRNMIRSTEVYTRNNIECIDNISSERKEGTKDKIRKKKEDRSKVCMRKCVLC</sequence>